<organism evidence="1 2">
    <name type="scientific">Aspergillus udagawae</name>
    <dbReference type="NCBI Taxonomy" id="91492"/>
    <lineage>
        <taxon>Eukaryota</taxon>
        <taxon>Fungi</taxon>
        <taxon>Dikarya</taxon>
        <taxon>Ascomycota</taxon>
        <taxon>Pezizomycotina</taxon>
        <taxon>Eurotiomycetes</taxon>
        <taxon>Eurotiomycetidae</taxon>
        <taxon>Eurotiales</taxon>
        <taxon>Aspergillaceae</taxon>
        <taxon>Aspergillus</taxon>
        <taxon>Aspergillus subgen. Fumigati</taxon>
    </lineage>
</organism>
<sequence>MPDDSIKEWIRDRRREQNKFAKRRSRQRQKAKRLNTLEDSGVTLLDSSSTSLASSQTALTRKLGCCNRIHETQHAQMAY</sequence>
<evidence type="ECO:0000313" key="1">
    <source>
        <dbReference type="EMBL" id="GFF95094.1"/>
    </source>
</evidence>
<reference evidence="1 2" key="1">
    <citation type="submission" date="2020-01" db="EMBL/GenBank/DDBJ databases">
        <title>Draft genome sequence of Aspergillus udagawae IFM 53868.</title>
        <authorList>
            <person name="Takahashi H."/>
            <person name="Yaguchi T."/>
        </authorList>
    </citation>
    <scope>NUCLEOTIDE SEQUENCE [LARGE SCALE GENOMIC DNA]</scope>
    <source>
        <strain evidence="1 2">IFM 53868</strain>
    </source>
</reference>
<proteinExistence type="predicted"/>
<evidence type="ECO:0000313" key="2">
    <source>
        <dbReference type="Proteomes" id="UP000465266"/>
    </source>
</evidence>
<evidence type="ECO:0008006" key="3">
    <source>
        <dbReference type="Google" id="ProtNLM"/>
    </source>
</evidence>
<name>A0ABQ1B745_9EURO</name>
<dbReference type="Proteomes" id="UP000465266">
    <property type="component" value="Unassembled WGS sequence"/>
</dbReference>
<keyword evidence="2" id="KW-1185">Reference proteome</keyword>
<dbReference type="EMBL" id="BLKG01000107">
    <property type="protein sequence ID" value="GFF95094.1"/>
    <property type="molecule type" value="Genomic_DNA"/>
</dbReference>
<accession>A0ABQ1B745</accession>
<comment type="caution">
    <text evidence="1">The sequence shown here is derived from an EMBL/GenBank/DDBJ whole genome shotgun (WGS) entry which is preliminary data.</text>
</comment>
<protein>
    <recommendedName>
        <fullName evidence="3">BZIP domain-containing protein</fullName>
    </recommendedName>
</protein>
<gene>
    <name evidence="1" type="ORF">IFM53868_07847</name>
</gene>